<sequence length="84" mass="9815">MGIISCSLELPKMFCLGESWTSFRICHQYYLPESLLRKLEGIWLAIAIISFADNHFEGFAQFNSGKMSEKLIIKLFYQSWLIFI</sequence>
<dbReference type="EMBL" id="CAJZBQ010000057">
    <property type="protein sequence ID" value="CAG9333866.1"/>
    <property type="molecule type" value="Genomic_DNA"/>
</dbReference>
<keyword evidence="2" id="KW-1185">Reference proteome</keyword>
<accession>A0AAU9K9Q2</accession>
<name>A0AAU9K9Q2_9CILI</name>
<protein>
    <submittedName>
        <fullName evidence="1">Uncharacterized protein</fullName>
    </submittedName>
</protein>
<reference evidence="1" key="1">
    <citation type="submission" date="2021-09" db="EMBL/GenBank/DDBJ databases">
        <authorList>
            <consortium name="AG Swart"/>
            <person name="Singh M."/>
            <person name="Singh A."/>
            <person name="Seah K."/>
            <person name="Emmerich C."/>
        </authorList>
    </citation>
    <scope>NUCLEOTIDE SEQUENCE</scope>
    <source>
        <strain evidence="1">ATCC30299</strain>
    </source>
</reference>
<dbReference type="AlphaFoldDB" id="A0AAU9K9Q2"/>
<proteinExistence type="predicted"/>
<evidence type="ECO:0000313" key="2">
    <source>
        <dbReference type="Proteomes" id="UP001162131"/>
    </source>
</evidence>
<organism evidence="1 2">
    <name type="scientific">Blepharisma stoltei</name>
    <dbReference type="NCBI Taxonomy" id="1481888"/>
    <lineage>
        <taxon>Eukaryota</taxon>
        <taxon>Sar</taxon>
        <taxon>Alveolata</taxon>
        <taxon>Ciliophora</taxon>
        <taxon>Postciliodesmatophora</taxon>
        <taxon>Heterotrichea</taxon>
        <taxon>Heterotrichida</taxon>
        <taxon>Blepharismidae</taxon>
        <taxon>Blepharisma</taxon>
    </lineage>
</organism>
<gene>
    <name evidence="1" type="ORF">BSTOLATCC_MIC59675</name>
</gene>
<evidence type="ECO:0000313" key="1">
    <source>
        <dbReference type="EMBL" id="CAG9333866.1"/>
    </source>
</evidence>
<dbReference type="Proteomes" id="UP001162131">
    <property type="component" value="Unassembled WGS sequence"/>
</dbReference>
<comment type="caution">
    <text evidence="1">The sequence shown here is derived from an EMBL/GenBank/DDBJ whole genome shotgun (WGS) entry which is preliminary data.</text>
</comment>